<keyword evidence="2" id="KW-0677">Repeat</keyword>
<dbReference type="EMBL" id="CAJGYO010000003">
    <property type="protein sequence ID" value="CAD6220316.1"/>
    <property type="molecule type" value="Genomic_DNA"/>
</dbReference>
<dbReference type="OrthoDB" id="2014755at2759"/>
<gene>
    <name evidence="4" type="ORF">NCGR_LOCUS13841</name>
</gene>
<evidence type="ECO:0000259" key="3">
    <source>
        <dbReference type="Pfam" id="PF04927"/>
    </source>
</evidence>
<evidence type="ECO:0000313" key="4">
    <source>
        <dbReference type="EMBL" id="CAD6220316.1"/>
    </source>
</evidence>
<evidence type="ECO:0000256" key="2">
    <source>
        <dbReference type="ARBA" id="ARBA00022737"/>
    </source>
</evidence>
<name>A0A811ND75_9POAL</name>
<dbReference type="PANTHER" id="PTHR31174:SF7">
    <property type="entry name" value="LATE EMBRYOGENESIS ABUNDANT PROTEIN 31-RELATED"/>
    <property type="match status" value="1"/>
</dbReference>
<comment type="caution">
    <text evidence="4">The sequence shown here is derived from an EMBL/GenBank/DDBJ whole genome shotgun (WGS) entry which is preliminary data.</text>
</comment>
<feature type="domain" description="SMP" evidence="3">
    <location>
        <begin position="32"/>
        <end position="90"/>
    </location>
</feature>
<proteinExistence type="inferred from homology"/>
<dbReference type="PANTHER" id="PTHR31174">
    <property type="entry name" value="SEED MATURATION FAMILY PROTEIN"/>
    <property type="match status" value="1"/>
</dbReference>
<sequence length="99" mass="10156">MEGQAATALAKMVTPAPVALTDPSGALDKDAVTIGRVLEAIFVMAGDRMVDQSDATTIQVAETCATGSHTTIPGGVATATQSVADQNTRALRDEDKVKL</sequence>
<dbReference type="Pfam" id="PF04927">
    <property type="entry name" value="SMP"/>
    <property type="match status" value="1"/>
</dbReference>
<protein>
    <recommendedName>
        <fullName evidence="3">SMP domain-containing protein</fullName>
    </recommendedName>
</protein>
<keyword evidence="5" id="KW-1185">Reference proteome</keyword>
<dbReference type="Proteomes" id="UP000604825">
    <property type="component" value="Unassembled WGS sequence"/>
</dbReference>
<evidence type="ECO:0000256" key="1">
    <source>
        <dbReference type="ARBA" id="ARBA00010733"/>
    </source>
</evidence>
<accession>A0A811ND75</accession>
<dbReference type="AlphaFoldDB" id="A0A811ND75"/>
<dbReference type="InterPro" id="IPR042971">
    <property type="entry name" value="LEA_SMP"/>
</dbReference>
<reference evidence="4" key="1">
    <citation type="submission" date="2020-10" db="EMBL/GenBank/DDBJ databases">
        <authorList>
            <person name="Han B."/>
            <person name="Lu T."/>
            <person name="Zhao Q."/>
            <person name="Huang X."/>
            <person name="Zhao Y."/>
        </authorList>
    </citation>
    <scope>NUCLEOTIDE SEQUENCE</scope>
</reference>
<comment type="similarity">
    <text evidence="1">Belongs to the LEA type SMP family.</text>
</comment>
<dbReference type="InterPro" id="IPR007011">
    <property type="entry name" value="LEA_SMP_dom"/>
</dbReference>
<evidence type="ECO:0000313" key="5">
    <source>
        <dbReference type="Proteomes" id="UP000604825"/>
    </source>
</evidence>
<organism evidence="4 5">
    <name type="scientific">Miscanthus lutarioriparius</name>
    <dbReference type="NCBI Taxonomy" id="422564"/>
    <lineage>
        <taxon>Eukaryota</taxon>
        <taxon>Viridiplantae</taxon>
        <taxon>Streptophyta</taxon>
        <taxon>Embryophyta</taxon>
        <taxon>Tracheophyta</taxon>
        <taxon>Spermatophyta</taxon>
        <taxon>Magnoliopsida</taxon>
        <taxon>Liliopsida</taxon>
        <taxon>Poales</taxon>
        <taxon>Poaceae</taxon>
        <taxon>PACMAD clade</taxon>
        <taxon>Panicoideae</taxon>
        <taxon>Andropogonodae</taxon>
        <taxon>Andropogoneae</taxon>
        <taxon>Saccharinae</taxon>
        <taxon>Miscanthus</taxon>
    </lineage>
</organism>